<evidence type="ECO:0000313" key="5">
    <source>
        <dbReference type="Proteomes" id="UP000030762"/>
    </source>
</evidence>
<sequence length="152" mass="15883">MSRTLLFVLLLLGLSAPLVVARAEYVSRLPNGNNVASSAMIGHVGSGASLNAFGRDFDGKWTVSLCQKDSDGDGQTNGQELGDPCCVWSEGGAPPLQTRGLSNPGDRSSKRTSSALNITCNITNTMSSASKNDFHATSAALVTTVVLFIVLH</sequence>
<dbReference type="VEuPathDB" id="FungiDB:SDRG_01551"/>
<name>T0R3Q1_SAPDV</name>
<feature type="transmembrane region" description="Helical" evidence="1">
    <location>
        <begin position="134"/>
        <end position="151"/>
    </location>
</feature>
<dbReference type="InParanoid" id="T0R3Q1"/>
<keyword evidence="1" id="KW-0472">Membrane</keyword>
<evidence type="ECO:0000313" key="4">
    <source>
        <dbReference type="EMBL" id="EQC41591.1"/>
    </source>
</evidence>
<evidence type="ECO:0000259" key="3">
    <source>
        <dbReference type="Pfam" id="PF24784"/>
    </source>
</evidence>
<feature type="signal peptide" evidence="2">
    <location>
        <begin position="1"/>
        <end position="21"/>
    </location>
</feature>
<gene>
    <name evidence="4" type="ORF">SDRG_01551</name>
</gene>
<keyword evidence="1" id="KW-1133">Transmembrane helix</keyword>
<accession>T0R3Q1</accession>
<dbReference type="OrthoDB" id="129121at2759"/>
<dbReference type="Proteomes" id="UP000030762">
    <property type="component" value="Unassembled WGS sequence"/>
</dbReference>
<dbReference type="PANTHER" id="PTHR34737">
    <property type="entry name" value="EF-HAND DOMAIN-CONTAINING PROTEIN"/>
    <property type="match status" value="1"/>
</dbReference>
<dbReference type="STRING" id="1156394.T0R3Q1"/>
<dbReference type="GeneID" id="19942278"/>
<keyword evidence="5" id="KW-1185">Reference proteome</keyword>
<feature type="domain" description="Temptin Cys/Cys disulfide" evidence="3">
    <location>
        <begin position="20"/>
        <end position="106"/>
    </location>
</feature>
<organism evidence="4 5">
    <name type="scientific">Saprolegnia diclina (strain VS20)</name>
    <dbReference type="NCBI Taxonomy" id="1156394"/>
    <lineage>
        <taxon>Eukaryota</taxon>
        <taxon>Sar</taxon>
        <taxon>Stramenopiles</taxon>
        <taxon>Oomycota</taxon>
        <taxon>Saprolegniomycetes</taxon>
        <taxon>Saprolegniales</taxon>
        <taxon>Saprolegniaceae</taxon>
        <taxon>Saprolegnia</taxon>
    </lineage>
</organism>
<dbReference type="EMBL" id="JH767134">
    <property type="protein sequence ID" value="EQC41591.1"/>
    <property type="molecule type" value="Genomic_DNA"/>
</dbReference>
<protein>
    <recommendedName>
        <fullName evidence="3">Temptin Cys/Cys disulfide domain-containing protein</fullName>
    </recommendedName>
</protein>
<dbReference type="AlphaFoldDB" id="T0R3Q1"/>
<reference evidence="4 5" key="1">
    <citation type="submission" date="2012-04" db="EMBL/GenBank/DDBJ databases">
        <title>The Genome Sequence of Saprolegnia declina VS20.</title>
        <authorList>
            <consortium name="The Broad Institute Genome Sequencing Platform"/>
            <person name="Russ C."/>
            <person name="Nusbaum C."/>
            <person name="Tyler B."/>
            <person name="van West P."/>
            <person name="Dieguez-Uribeondo J."/>
            <person name="de Bruijn I."/>
            <person name="Tripathy S."/>
            <person name="Jiang R."/>
            <person name="Young S.K."/>
            <person name="Zeng Q."/>
            <person name="Gargeya S."/>
            <person name="Fitzgerald M."/>
            <person name="Haas B."/>
            <person name="Abouelleil A."/>
            <person name="Alvarado L."/>
            <person name="Arachchi H.M."/>
            <person name="Berlin A."/>
            <person name="Chapman S.B."/>
            <person name="Goldberg J."/>
            <person name="Griggs A."/>
            <person name="Gujja S."/>
            <person name="Hansen M."/>
            <person name="Howarth C."/>
            <person name="Imamovic A."/>
            <person name="Larimer J."/>
            <person name="McCowen C."/>
            <person name="Montmayeur A."/>
            <person name="Murphy C."/>
            <person name="Neiman D."/>
            <person name="Pearson M."/>
            <person name="Priest M."/>
            <person name="Roberts A."/>
            <person name="Saif S."/>
            <person name="Shea T."/>
            <person name="Sisk P."/>
            <person name="Sykes S."/>
            <person name="Wortman J."/>
            <person name="Nusbaum C."/>
            <person name="Birren B."/>
        </authorList>
    </citation>
    <scope>NUCLEOTIDE SEQUENCE [LARGE SCALE GENOMIC DNA]</scope>
    <source>
        <strain evidence="4 5">VS20</strain>
    </source>
</reference>
<feature type="chain" id="PRO_5004570901" description="Temptin Cys/Cys disulfide domain-containing protein" evidence="2">
    <location>
        <begin position="22"/>
        <end position="152"/>
    </location>
</feature>
<dbReference type="InterPro" id="IPR057626">
    <property type="entry name" value="S-S_Temptin"/>
</dbReference>
<dbReference type="PANTHER" id="PTHR34737:SF2">
    <property type="entry name" value="EF-HAND DOMAIN-CONTAINING PROTEIN"/>
    <property type="match status" value="1"/>
</dbReference>
<keyword evidence="2" id="KW-0732">Signal</keyword>
<dbReference type="OMA" id="ICEPMND"/>
<dbReference type="InterPro" id="IPR055313">
    <property type="entry name" value="Temptin-like"/>
</dbReference>
<evidence type="ECO:0000256" key="1">
    <source>
        <dbReference type="SAM" id="Phobius"/>
    </source>
</evidence>
<evidence type="ECO:0000256" key="2">
    <source>
        <dbReference type="SAM" id="SignalP"/>
    </source>
</evidence>
<dbReference type="Pfam" id="PF24784">
    <property type="entry name" value="Temptin_C"/>
    <property type="match status" value="1"/>
</dbReference>
<proteinExistence type="predicted"/>
<keyword evidence="1" id="KW-0812">Transmembrane</keyword>
<dbReference type="RefSeq" id="XP_008605305.1">
    <property type="nucleotide sequence ID" value="XM_008607083.1"/>
</dbReference>